<gene>
    <name evidence="2" type="primary">PLEST007423</name>
    <name evidence="2" type="ORF">PLESTB_000069100</name>
</gene>
<dbReference type="Proteomes" id="UP001165080">
    <property type="component" value="Unassembled WGS sequence"/>
</dbReference>
<comment type="caution">
    <text evidence="2">The sequence shown here is derived from an EMBL/GenBank/DDBJ whole genome shotgun (WGS) entry which is preliminary data.</text>
</comment>
<reference evidence="2 3" key="1">
    <citation type="journal article" date="2023" name="Commun. Biol.">
        <title>Reorganization of the ancestral sex-determining regions during the evolution of trioecy in Pleodorina starrii.</title>
        <authorList>
            <person name="Takahashi K."/>
            <person name="Suzuki S."/>
            <person name="Kawai-Toyooka H."/>
            <person name="Yamamoto K."/>
            <person name="Hamaji T."/>
            <person name="Ootsuki R."/>
            <person name="Yamaguchi H."/>
            <person name="Kawachi M."/>
            <person name="Higashiyama T."/>
            <person name="Nozaki H."/>
        </authorList>
    </citation>
    <scope>NUCLEOTIDE SEQUENCE [LARGE SCALE GENOMIC DNA]</scope>
    <source>
        <strain evidence="2 3">NIES-4479</strain>
    </source>
</reference>
<protein>
    <submittedName>
        <fullName evidence="2">Uncharacterized protein</fullName>
    </submittedName>
</protein>
<sequence>MFSTRSESPDDRASIIAHINQLTTSVLECAPGKRPDAVALGLLSNTQVYTMDGSRMDCLMLAHEASRHMLAQNPSVEDWGRKDMSGFRMRLADATVFIKDTLYERARDAGSASAAAASSRHQLPVSDAVEQLPNIDAALLADFGVPSLEVLDDIRASALAPAPGDGMTDRQVNDALAARTLPLEALGVMAAFTESTPAVVMTLETLSGGFSAVRVGVFTAGEALVQGQPLCSPSLVAWSGGHANVAVPLPDGDLTIFIDDPAHLMPEVQKSSHRQLGMAFRMEHLPAHMRAMLVEVDVPTAVNTGIVQRLQPVPSGLAADAGIRLPPSAYMAPVEPSSPASTSGLTRGYKTVPRPAGPALHVAGEATGLPTRNSYGVLADEAVMARLEAPANGSTGGRLAGVGKRRHSPEGCPPPGPTSDVVRTKAPRPGAGQGVAGAGTGVARGRDAMASAGQGVAGAGTGVARGRDAMATAGQGVAGAGTGVVRGMDAMATAGQGVAGAGTGVARGRDAIAAGGMSTDARSTGRQLSAISPVPVRQCLQRGGAPGPLDLVDVESPEATGGAVLGVGPASQESVQYVGEVDTGFVVTAVRPGDMGGQRTLARQSMDVIEIDTVSDGASDDDADIEQGELPAQFLNDEARVAEWALGNALLRYGDMQKEVVEAADAEDAAGRSHMRDADKEWDAVAFATQTFAGTTAARMGMKRRDYEFYCEAIECPVAVSDIDKLEWPPVRQVWLDFLVKAREHVSSYRRFKCLLSNVCVTANTYFQRERKCQKEEVDPRILYCRDTKQVCNQLKRDGGVGVRQVMGITMQEAWSGPNFCDPDSIRECTMALAWTLGTICGGRRPRSVAAIRLKDITLKACSVEIRGQTGVSGDTYIIPAIACLKWTDEKTPNYSGDRESSDVYDDDIYQDWSFLRVRPSYWAYRLLVMRGLFAVHPDPLSIDGMDALRKAGIDPFAQLPVKDGAFDHFLLCESLADQWNDALPLSVGILGQYTMTLLERMGCPPRRYSAHRRGCVTRACMLDIIRNRGERLSRDTISAICRLGGWECVTGVMTVLKVYAAAVIDRFVCGASLTLGQERVDEEEVWRRRRARLLGKPLVPQRRIRDSMPVAGPLGLRHCIRFDPAVLALREQITDATRQLLSIAREDRNEVPIARFREMREVYSRIMQRPVHKIGNVELRAAVEHLKALLAQRDRLLFSVTPRVMAQLRVMFLGMFPKMSGVPRLMVAEYVRGVVIGREPWGCQGLQPQSMWSRGHATVSLADVNFVEG</sequence>
<accession>A0A9W6B9T7</accession>
<feature type="compositionally biased region" description="Gly residues" evidence="1">
    <location>
        <begin position="431"/>
        <end position="440"/>
    </location>
</feature>
<name>A0A9W6B9T7_9CHLO</name>
<evidence type="ECO:0000256" key="1">
    <source>
        <dbReference type="SAM" id="MobiDB-lite"/>
    </source>
</evidence>
<dbReference type="AlphaFoldDB" id="A0A9W6B9T7"/>
<proteinExistence type="predicted"/>
<keyword evidence="3" id="KW-1185">Reference proteome</keyword>
<evidence type="ECO:0000313" key="3">
    <source>
        <dbReference type="Proteomes" id="UP001165080"/>
    </source>
</evidence>
<evidence type="ECO:0000313" key="2">
    <source>
        <dbReference type="EMBL" id="GLC48191.1"/>
    </source>
</evidence>
<organism evidence="2 3">
    <name type="scientific">Pleodorina starrii</name>
    <dbReference type="NCBI Taxonomy" id="330485"/>
    <lineage>
        <taxon>Eukaryota</taxon>
        <taxon>Viridiplantae</taxon>
        <taxon>Chlorophyta</taxon>
        <taxon>core chlorophytes</taxon>
        <taxon>Chlorophyceae</taxon>
        <taxon>CS clade</taxon>
        <taxon>Chlamydomonadales</taxon>
        <taxon>Volvocaceae</taxon>
        <taxon>Pleodorina</taxon>
    </lineage>
</organism>
<dbReference type="EMBL" id="BRXU01000001">
    <property type="protein sequence ID" value="GLC48191.1"/>
    <property type="molecule type" value="Genomic_DNA"/>
</dbReference>
<feature type="region of interest" description="Disordered" evidence="1">
    <location>
        <begin position="392"/>
        <end position="440"/>
    </location>
</feature>